<keyword evidence="3" id="KW-1185">Reference proteome</keyword>
<name>A0A1Y2MKW5_PSEAH</name>
<dbReference type="OrthoDB" id="3650427at2"/>
<sequence length="522" mass="57534">MWWVNQGDTFGPERAGEFIWAPLLSKSGRPQHHWETLDRVAAGDVILHYSNGYLRATSVAEGPSERAANPLNTDAWANEGRTVRTRYRDLNEPIALAAIPEPLRAGRGGPFTRIGSVQQGYLFPVDEKLAADLAGHFPEIREALPEVAAPDTADLLAETVQPREIFSGFAAAVETSRLTFPAAEALVPSFLAGLLAKPFAILTGLSGSGKTQLAMRLGEWWGRDDHGRPRHLVVPVRPDWTGPEAVFGYEDALRSASAGRSIWFVPESLEFILRAADDSTRPYLLILDEMNLAHVERYFADFLSGVESRKPLLPDLVRDEADGSWRARSSEKLPLPRNLVVVGTVNVDETTYMFSPKVLDRASTFEFRVDADALDPSRGRPVSAAPAPDVLLRAFCDLAEDDDWHRVHPHPDQPAIVDALRSLHGILAAADLEFGHRTFYEAIRFAAFYAAAGDTDVDRVLDLIVMQKLLPKVHGSRRIVEPMLTALLDVAGQESPRLPATSRKVSRMLTAVRANQFVSFTG</sequence>
<reference evidence="2 3" key="1">
    <citation type="submission" date="2016-09" db="EMBL/GenBank/DDBJ databases">
        <title>Pseudonocardia autotrophica DSM535, a candidate organism with high potential of specific P450 cytochromes.</title>
        <authorList>
            <person name="Grumaz C."/>
            <person name="Vainshtein Y."/>
            <person name="Kirstahler P."/>
            <person name="Sohn K."/>
        </authorList>
    </citation>
    <scope>NUCLEOTIDE SEQUENCE [LARGE SCALE GENOMIC DNA]</scope>
    <source>
        <strain evidence="2 3">DSM 535</strain>
    </source>
</reference>
<dbReference type="SMART" id="SM00382">
    <property type="entry name" value="AAA"/>
    <property type="match status" value="1"/>
</dbReference>
<organism evidence="2 3">
    <name type="scientific">Pseudonocardia autotrophica</name>
    <name type="common">Amycolata autotrophica</name>
    <name type="synonym">Nocardia autotrophica</name>
    <dbReference type="NCBI Taxonomy" id="2074"/>
    <lineage>
        <taxon>Bacteria</taxon>
        <taxon>Bacillati</taxon>
        <taxon>Actinomycetota</taxon>
        <taxon>Actinomycetes</taxon>
        <taxon>Pseudonocardiales</taxon>
        <taxon>Pseudonocardiaceae</taxon>
        <taxon>Pseudonocardia</taxon>
    </lineage>
</organism>
<feature type="domain" description="AAA+ ATPase" evidence="1">
    <location>
        <begin position="196"/>
        <end position="375"/>
    </location>
</feature>
<dbReference type="STRING" id="2074.BG845_05964"/>
<evidence type="ECO:0000259" key="1">
    <source>
        <dbReference type="SMART" id="SM00382"/>
    </source>
</evidence>
<dbReference type="SUPFAM" id="SSF52540">
    <property type="entry name" value="P-loop containing nucleoside triphosphate hydrolases"/>
    <property type="match status" value="1"/>
</dbReference>
<gene>
    <name evidence="2" type="ORF">BG845_05964</name>
</gene>
<dbReference type="AlphaFoldDB" id="A0A1Y2MKW5"/>
<proteinExistence type="predicted"/>
<protein>
    <recommendedName>
        <fullName evidence="1">AAA+ ATPase domain-containing protein</fullName>
    </recommendedName>
</protein>
<dbReference type="InterPro" id="IPR003593">
    <property type="entry name" value="AAA+_ATPase"/>
</dbReference>
<evidence type="ECO:0000313" key="3">
    <source>
        <dbReference type="Proteomes" id="UP000194360"/>
    </source>
</evidence>
<dbReference type="InterPro" id="IPR027417">
    <property type="entry name" value="P-loop_NTPase"/>
</dbReference>
<dbReference type="Proteomes" id="UP000194360">
    <property type="component" value="Unassembled WGS sequence"/>
</dbReference>
<comment type="caution">
    <text evidence="2">The sequence shown here is derived from an EMBL/GenBank/DDBJ whole genome shotgun (WGS) entry which is preliminary data.</text>
</comment>
<dbReference type="EMBL" id="MIGB01000049">
    <property type="protein sequence ID" value="OSY35629.1"/>
    <property type="molecule type" value="Genomic_DNA"/>
</dbReference>
<dbReference type="RefSeq" id="WP_085916040.1">
    <property type="nucleotide sequence ID" value="NZ_AP018920.1"/>
</dbReference>
<accession>A0A1Y2MKW5</accession>
<evidence type="ECO:0000313" key="2">
    <source>
        <dbReference type="EMBL" id="OSY35629.1"/>
    </source>
</evidence>
<dbReference type="Gene3D" id="3.40.50.300">
    <property type="entry name" value="P-loop containing nucleotide triphosphate hydrolases"/>
    <property type="match status" value="1"/>
</dbReference>